<keyword evidence="3" id="KW-1185">Reference proteome</keyword>
<feature type="region of interest" description="Disordered" evidence="1">
    <location>
        <begin position="159"/>
        <end position="180"/>
    </location>
</feature>
<feature type="compositionally biased region" description="Basic residues" evidence="1">
    <location>
        <begin position="356"/>
        <end position="371"/>
    </location>
</feature>
<protein>
    <submittedName>
        <fullName evidence="4">G-patch domain-containing protein</fullName>
    </submittedName>
</protein>
<dbReference type="AlphaFoldDB" id="A0A7I4XX12"/>
<organism evidence="3 4">
    <name type="scientific">Haemonchus contortus</name>
    <name type="common">Barber pole worm</name>
    <dbReference type="NCBI Taxonomy" id="6289"/>
    <lineage>
        <taxon>Eukaryota</taxon>
        <taxon>Metazoa</taxon>
        <taxon>Ecdysozoa</taxon>
        <taxon>Nematoda</taxon>
        <taxon>Chromadorea</taxon>
        <taxon>Rhabditida</taxon>
        <taxon>Rhabditina</taxon>
        <taxon>Rhabditomorpha</taxon>
        <taxon>Strongyloidea</taxon>
        <taxon>Trichostrongylidae</taxon>
        <taxon>Haemonchus</taxon>
    </lineage>
</organism>
<dbReference type="SMART" id="SM00443">
    <property type="entry name" value="G_patch"/>
    <property type="match status" value="1"/>
</dbReference>
<feature type="compositionally biased region" description="Acidic residues" evidence="1">
    <location>
        <begin position="337"/>
        <end position="351"/>
    </location>
</feature>
<dbReference type="OrthoDB" id="29523at2759"/>
<evidence type="ECO:0000313" key="3">
    <source>
        <dbReference type="Proteomes" id="UP000025227"/>
    </source>
</evidence>
<name>A0A7I4XX12_HAECO</name>
<proteinExistence type="predicted"/>
<dbReference type="OMA" id="KHQEQGL"/>
<dbReference type="InterPro" id="IPR050656">
    <property type="entry name" value="PINX1"/>
</dbReference>
<dbReference type="WBParaSite" id="HCON_00022940-00001">
    <property type="protein sequence ID" value="HCON_00022940-00001"/>
    <property type="gene ID" value="HCON_00022940"/>
</dbReference>
<feature type="compositionally biased region" description="Basic and acidic residues" evidence="1">
    <location>
        <begin position="217"/>
        <end position="226"/>
    </location>
</feature>
<feature type="compositionally biased region" description="Acidic residues" evidence="1">
    <location>
        <begin position="269"/>
        <end position="280"/>
    </location>
</feature>
<dbReference type="InterPro" id="IPR000467">
    <property type="entry name" value="G_patch_dom"/>
</dbReference>
<feature type="compositionally biased region" description="Basic and acidic residues" evidence="1">
    <location>
        <begin position="310"/>
        <end position="320"/>
    </location>
</feature>
<dbReference type="PANTHER" id="PTHR23149">
    <property type="entry name" value="G PATCH DOMAIN CONTAINING PROTEIN"/>
    <property type="match status" value="1"/>
</dbReference>
<dbReference type="PROSITE" id="PS50174">
    <property type="entry name" value="G_PATCH"/>
    <property type="match status" value="1"/>
</dbReference>
<dbReference type="GO" id="GO:0005730">
    <property type="term" value="C:nucleolus"/>
    <property type="evidence" value="ECO:0007669"/>
    <property type="project" value="TreeGrafter"/>
</dbReference>
<evidence type="ECO:0000313" key="4">
    <source>
        <dbReference type="WBParaSite" id="HCON_00022940-00001"/>
    </source>
</evidence>
<dbReference type="GO" id="GO:0010521">
    <property type="term" value="F:telomerase inhibitor activity"/>
    <property type="evidence" value="ECO:0007669"/>
    <property type="project" value="TreeGrafter"/>
</dbReference>
<dbReference type="PANTHER" id="PTHR23149:SF27">
    <property type="entry name" value="PIN2_TERF1-INTERACTING TELOMERASE INHIBITOR 1"/>
    <property type="match status" value="1"/>
</dbReference>
<reference evidence="4" key="1">
    <citation type="submission" date="2020-12" db="UniProtKB">
        <authorList>
            <consortium name="WormBaseParasite"/>
        </authorList>
    </citation>
    <scope>IDENTIFICATION</scope>
    <source>
        <strain evidence="4">MHco3</strain>
    </source>
</reference>
<feature type="region of interest" description="Disordered" evidence="1">
    <location>
        <begin position="1"/>
        <end position="20"/>
    </location>
</feature>
<feature type="domain" description="G-patch" evidence="2">
    <location>
        <begin position="26"/>
        <end position="72"/>
    </location>
</feature>
<feature type="region of interest" description="Disordered" evidence="1">
    <location>
        <begin position="200"/>
        <end position="371"/>
    </location>
</feature>
<accession>A0A7I4XX12</accession>
<sequence>MSILAEPRRRQRLSVDPQNVQWKNDDQKISRKLMERMGWSDGDGLGRNCQGSSSNVKLKANYTGKGLGADKLASYDSTWIGHHDDFADLLSALNKNKEQKATTDEEKQERAKKISLELNSKSLRRRIHYQKFTRAKDISNFTENDRAAVLGIGLSKTKNTKEVKTEEPVEEKEEPSVELKSNTTVSTLSVAEYFAAKMAALRAKKEESQSPAQEVEVEVKSEMVVKEEEESEDSSSRERKKKRKKMMKLEESLRYEAPSETCEVKVEVVEEEQPNEEEDEALRRQKKRERKLKRRQERAKVELENALMESKQEEDSEGGKVDAPLSKQNKKKKERSVEDEGDSFVTEELEVEEGKKKKKKKNKKNRQVLEE</sequence>
<feature type="compositionally biased region" description="Basic residues" evidence="1">
    <location>
        <begin position="284"/>
        <end position="297"/>
    </location>
</feature>
<dbReference type="Proteomes" id="UP000025227">
    <property type="component" value="Unplaced"/>
</dbReference>
<evidence type="ECO:0000256" key="1">
    <source>
        <dbReference type="SAM" id="MobiDB-lite"/>
    </source>
</evidence>
<dbReference type="Pfam" id="PF01585">
    <property type="entry name" value="G-patch"/>
    <property type="match status" value="1"/>
</dbReference>
<evidence type="ECO:0000259" key="2">
    <source>
        <dbReference type="PROSITE" id="PS50174"/>
    </source>
</evidence>
<dbReference type="GO" id="GO:0003676">
    <property type="term" value="F:nucleic acid binding"/>
    <property type="evidence" value="ECO:0007669"/>
    <property type="project" value="InterPro"/>
</dbReference>